<evidence type="ECO:0000256" key="1">
    <source>
        <dbReference type="SAM" id="MobiDB-lite"/>
    </source>
</evidence>
<sequence>MAVDPDEADRDFIAQNMDADLQFILSETGVSLRRQAAIARRYGTLRKFNAIGDERAQIRTACLQDFAVGQDTPENRAEVAAIVAAWETAKEFVAKEVELRAEAKVLGQPKILQSHERQSMIRAVERIHGHLGEAETPSADYLALKAEEEAMRLVMHEGFTLAHALRAVTKDADLKEAFFTTPVALRAAASEQPQNKWARFNNKGSGSSFGSFGKTGSQNPKGKGKTGKSKRLAGLQLAWRTPDGRDLCFAYNSGSCDNSCNRVHQCRVKGCYGDHPAIQHREKAKGSN</sequence>
<feature type="compositionally biased region" description="Basic residues" evidence="1">
    <location>
        <begin position="222"/>
        <end position="231"/>
    </location>
</feature>
<proteinExistence type="predicted"/>
<keyword evidence="4" id="KW-1185">Reference proteome</keyword>
<dbReference type="OrthoDB" id="447663at2759"/>
<dbReference type="Proteomes" id="UP001152797">
    <property type="component" value="Unassembled WGS sequence"/>
</dbReference>
<evidence type="ECO:0000313" key="4">
    <source>
        <dbReference type="Proteomes" id="UP001152797"/>
    </source>
</evidence>
<feature type="compositionally biased region" description="Low complexity" evidence="1">
    <location>
        <begin position="203"/>
        <end position="217"/>
    </location>
</feature>
<reference evidence="3 4" key="2">
    <citation type="submission" date="2024-05" db="EMBL/GenBank/DDBJ databases">
        <authorList>
            <person name="Chen Y."/>
            <person name="Shah S."/>
            <person name="Dougan E. K."/>
            <person name="Thang M."/>
            <person name="Chan C."/>
        </authorList>
    </citation>
    <scope>NUCLEOTIDE SEQUENCE [LARGE SCALE GENOMIC DNA]</scope>
</reference>
<dbReference type="EMBL" id="CAMXCT030001264">
    <property type="protein sequence ID" value="CAL4775717.1"/>
    <property type="molecule type" value="Genomic_DNA"/>
</dbReference>
<accession>A0A9P1CBB6</accession>
<dbReference type="EMBL" id="CAMXCT010001264">
    <property type="protein sequence ID" value="CAI3988405.1"/>
    <property type="molecule type" value="Genomic_DNA"/>
</dbReference>
<dbReference type="AlphaFoldDB" id="A0A9P1CBB6"/>
<gene>
    <name evidence="2" type="ORF">C1SCF055_LOCUS15583</name>
</gene>
<reference evidence="2" key="1">
    <citation type="submission" date="2022-10" db="EMBL/GenBank/DDBJ databases">
        <authorList>
            <person name="Chen Y."/>
            <person name="Dougan E. K."/>
            <person name="Chan C."/>
            <person name="Rhodes N."/>
            <person name="Thang M."/>
        </authorList>
    </citation>
    <scope>NUCLEOTIDE SEQUENCE</scope>
</reference>
<dbReference type="EMBL" id="CAMXCT020001264">
    <property type="protein sequence ID" value="CAL1141780.1"/>
    <property type="molecule type" value="Genomic_DNA"/>
</dbReference>
<evidence type="ECO:0000313" key="3">
    <source>
        <dbReference type="EMBL" id="CAL4775717.1"/>
    </source>
</evidence>
<organism evidence="2">
    <name type="scientific">Cladocopium goreaui</name>
    <dbReference type="NCBI Taxonomy" id="2562237"/>
    <lineage>
        <taxon>Eukaryota</taxon>
        <taxon>Sar</taxon>
        <taxon>Alveolata</taxon>
        <taxon>Dinophyceae</taxon>
        <taxon>Suessiales</taxon>
        <taxon>Symbiodiniaceae</taxon>
        <taxon>Cladocopium</taxon>
    </lineage>
</organism>
<comment type="caution">
    <text evidence="2">The sequence shown here is derived from an EMBL/GenBank/DDBJ whole genome shotgun (WGS) entry which is preliminary data.</text>
</comment>
<evidence type="ECO:0000313" key="2">
    <source>
        <dbReference type="EMBL" id="CAI3988405.1"/>
    </source>
</evidence>
<feature type="region of interest" description="Disordered" evidence="1">
    <location>
        <begin position="190"/>
        <end position="231"/>
    </location>
</feature>
<protein>
    <submittedName>
        <fullName evidence="3">C3H1-type domain-containing protein</fullName>
    </submittedName>
</protein>
<name>A0A9P1CBB6_9DINO</name>